<feature type="region of interest" description="Disordered" evidence="3">
    <location>
        <begin position="110"/>
        <end position="147"/>
    </location>
</feature>
<dbReference type="PANTHER" id="PTHR12215:SF10">
    <property type="entry name" value="L-AMINOADIPATE-SEMIALDEHYDE DEHYDROGENASE-PHOSPHOPANTETHEINYL TRANSFERASE"/>
    <property type="match status" value="1"/>
</dbReference>
<gene>
    <name evidence="5" type="ORF">VFPFJ_00213</name>
</gene>
<dbReference type="GO" id="GO:0008897">
    <property type="term" value="F:holo-[acyl-carrier-protein] synthase activity"/>
    <property type="evidence" value="ECO:0007669"/>
    <property type="project" value="UniProtKB-EC"/>
</dbReference>
<evidence type="ECO:0000313" key="5">
    <source>
        <dbReference type="EMBL" id="OAQ94105.1"/>
    </source>
</evidence>
<dbReference type="AlphaFoldDB" id="A0A179HUD9"/>
<evidence type="ECO:0000256" key="1">
    <source>
        <dbReference type="ARBA" id="ARBA00013172"/>
    </source>
</evidence>
<dbReference type="GeneID" id="28882348"/>
<feature type="region of interest" description="Disordered" evidence="3">
    <location>
        <begin position="299"/>
        <end position="322"/>
    </location>
</feature>
<dbReference type="SUPFAM" id="SSF56214">
    <property type="entry name" value="4'-phosphopantetheinyl transferase"/>
    <property type="match status" value="2"/>
</dbReference>
<dbReference type="InterPro" id="IPR055066">
    <property type="entry name" value="AASDHPPT_N"/>
</dbReference>
<name>A0A179HUD9_PURLI</name>
<reference evidence="5 6" key="1">
    <citation type="submission" date="2016-02" db="EMBL/GenBank/DDBJ databases">
        <title>Biosynthesis of antibiotic leucinostatins and their inhibition on Phytophthora in bio-control Purpureocillium lilacinum.</title>
        <authorList>
            <person name="Wang G."/>
            <person name="Liu Z."/>
            <person name="Lin R."/>
            <person name="Li E."/>
            <person name="Mao Z."/>
            <person name="Ling J."/>
            <person name="Yin W."/>
            <person name="Xie B."/>
        </authorList>
    </citation>
    <scope>NUCLEOTIDE SEQUENCE [LARGE SCALE GENOMIC DNA]</scope>
    <source>
        <strain evidence="5">PLFJ-1</strain>
    </source>
</reference>
<comment type="caution">
    <text evidence="5">The sequence shown here is derived from an EMBL/GenBank/DDBJ whole genome shotgun (WGS) entry which is preliminary data.</text>
</comment>
<organism evidence="5 6">
    <name type="scientific">Purpureocillium lilacinum</name>
    <name type="common">Paecilomyces lilacinus</name>
    <dbReference type="NCBI Taxonomy" id="33203"/>
    <lineage>
        <taxon>Eukaryota</taxon>
        <taxon>Fungi</taxon>
        <taxon>Dikarya</taxon>
        <taxon>Ascomycota</taxon>
        <taxon>Pezizomycotina</taxon>
        <taxon>Sordariomycetes</taxon>
        <taxon>Hypocreomycetidae</taxon>
        <taxon>Hypocreales</taxon>
        <taxon>Ophiocordycipitaceae</taxon>
        <taxon>Purpureocillium</taxon>
    </lineage>
</organism>
<dbReference type="InterPro" id="IPR037143">
    <property type="entry name" value="4-PPantetheinyl_Trfase_dom_sf"/>
</dbReference>
<proteinExistence type="predicted"/>
<dbReference type="GO" id="GO:0000287">
    <property type="term" value="F:magnesium ion binding"/>
    <property type="evidence" value="ECO:0007669"/>
    <property type="project" value="InterPro"/>
</dbReference>
<dbReference type="InterPro" id="IPR050559">
    <property type="entry name" value="P-Pant_transferase_sf"/>
</dbReference>
<dbReference type="STRING" id="33203.A0A179HUD9"/>
<protein>
    <recommendedName>
        <fullName evidence="1">holo-[acyl-carrier-protein] synthase</fullName>
        <ecNumber evidence="1">2.7.8.7</ecNumber>
    </recommendedName>
</protein>
<dbReference type="EC" id="2.7.8.7" evidence="1"/>
<dbReference type="GO" id="GO:0019878">
    <property type="term" value="P:lysine biosynthetic process via aminoadipic acid"/>
    <property type="evidence" value="ECO:0007669"/>
    <property type="project" value="TreeGrafter"/>
</dbReference>
<evidence type="ECO:0000256" key="2">
    <source>
        <dbReference type="ARBA" id="ARBA00022679"/>
    </source>
</evidence>
<evidence type="ECO:0000259" key="4">
    <source>
        <dbReference type="Pfam" id="PF22624"/>
    </source>
</evidence>
<dbReference type="PANTHER" id="PTHR12215">
    <property type="entry name" value="PHOSPHOPANTETHEINE TRANSFERASE"/>
    <property type="match status" value="1"/>
</dbReference>
<evidence type="ECO:0000313" key="6">
    <source>
        <dbReference type="Proteomes" id="UP000078340"/>
    </source>
</evidence>
<feature type="region of interest" description="Disordered" evidence="3">
    <location>
        <begin position="1"/>
        <end position="20"/>
    </location>
</feature>
<feature type="domain" description="4'-phosphopantetheinyl transferase N-terminal" evidence="4">
    <location>
        <begin position="48"/>
        <end position="112"/>
    </location>
</feature>
<keyword evidence="2 5" id="KW-0808">Transferase</keyword>
<dbReference type="Proteomes" id="UP000078340">
    <property type="component" value="Unassembled WGS sequence"/>
</dbReference>
<evidence type="ECO:0000256" key="3">
    <source>
        <dbReference type="SAM" id="MobiDB-lite"/>
    </source>
</evidence>
<sequence>MGSQTPPQRPGIPTTTTTTTPTLIKWVLDTRPLWPEAKQTKDLSSAAARALALLTPDERSGVLRYYHVKDAKLALGSALLKRLAIVRCAGVPWQDTLPGRDARTHKPVFRVPRSRDGPAAITPASASETAADRGGEEGAGGSGYDDDEDDYTEPLLFNVSHQAGLVVLLALSAPPSRTTAIGVDIVCPSERRTRDREMISREGWPRYVAMHEDVFSPGEAARLRALEWTLQLPLARTGAGSVTHAGASAGADTGESKGQDRTDVMLAHFYALWCLREGYVKMTGDALLAPWLRDLDMRNVAPPPRPPPPPPPPPPASTVTSVNAPATATATATTVADGATPPGLEIWLRGERVCDADVRLEWLLGDEYMVCTAVRWGHRDSSDNGNGTDGGGMAADEAEAEAVMMASPFVRLDVEQVLAEAEAAADGSAWA</sequence>
<dbReference type="GO" id="GO:0005829">
    <property type="term" value="C:cytosol"/>
    <property type="evidence" value="ECO:0007669"/>
    <property type="project" value="TreeGrafter"/>
</dbReference>
<dbReference type="EMBL" id="LSBI01000001">
    <property type="protein sequence ID" value="OAQ94105.1"/>
    <property type="molecule type" value="Genomic_DNA"/>
</dbReference>
<feature type="compositionally biased region" description="Low complexity" evidence="3">
    <location>
        <begin position="11"/>
        <end position="20"/>
    </location>
</feature>
<feature type="compositionally biased region" description="Pro residues" evidence="3">
    <location>
        <begin position="301"/>
        <end position="316"/>
    </location>
</feature>
<dbReference type="KEGG" id="plj:28882348"/>
<dbReference type="Pfam" id="PF22624">
    <property type="entry name" value="AASDHPPT_N"/>
    <property type="match status" value="1"/>
</dbReference>
<accession>A0A179HUD9</accession>
<dbReference type="Gene3D" id="3.90.470.20">
    <property type="entry name" value="4'-phosphopantetheinyl transferase domain"/>
    <property type="match status" value="1"/>
</dbReference>